<feature type="transmembrane region" description="Helical" evidence="1">
    <location>
        <begin position="12"/>
        <end position="37"/>
    </location>
</feature>
<evidence type="ECO:0000313" key="2">
    <source>
        <dbReference type="EMBL" id="AMU91711.1"/>
    </source>
</evidence>
<keyword evidence="1" id="KW-0472">Membrane</keyword>
<protein>
    <submittedName>
        <fullName evidence="2">Uncharacterized protein</fullName>
    </submittedName>
</protein>
<reference evidence="2 3" key="2">
    <citation type="journal article" date="2016" name="Genome Announc.">
        <title>Complete Genome Sequence of Sphingopyxis macrogoltabida Strain 203N (NBRC 111659), a Polyethylene Glycol Degrader.</title>
        <authorList>
            <person name="Ohtsubo Y."/>
            <person name="Nonoyama S."/>
            <person name="Nagata Y."/>
            <person name="Numata M."/>
            <person name="Tsuchikane K."/>
            <person name="Hosoyama A."/>
            <person name="Yamazoe A."/>
            <person name="Tsuda M."/>
            <person name="Fujita N."/>
            <person name="Kawai F."/>
        </authorList>
    </citation>
    <scope>NUCLEOTIDE SEQUENCE [LARGE SCALE GENOMIC DNA]</scope>
    <source>
        <strain evidence="2 3">203N</strain>
    </source>
</reference>
<name>A0AAC9AY66_SPHMC</name>
<keyword evidence="1" id="KW-1133">Transmembrane helix</keyword>
<gene>
    <name evidence="2" type="ORF">ATM17_22105</name>
</gene>
<evidence type="ECO:0000256" key="1">
    <source>
        <dbReference type="SAM" id="Phobius"/>
    </source>
</evidence>
<dbReference type="Proteomes" id="UP000076088">
    <property type="component" value="Chromosome"/>
</dbReference>
<accession>A0AAC9AY66</accession>
<proteinExistence type="predicted"/>
<evidence type="ECO:0000313" key="3">
    <source>
        <dbReference type="Proteomes" id="UP000076088"/>
    </source>
</evidence>
<dbReference type="AlphaFoldDB" id="A0AAC9AY66"/>
<organism evidence="2 3">
    <name type="scientific">Sphingopyxis macrogoltabida</name>
    <name type="common">Sphingomonas macrogoltabidus</name>
    <dbReference type="NCBI Taxonomy" id="33050"/>
    <lineage>
        <taxon>Bacteria</taxon>
        <taxon>Pseudomonadati</taxon>
        <taxon>Pseudomonadota</taxon>
        <taxon>Alphaproteobacteria</taxon>
        <taxon>Sphingomonadales</taxon>
        <taxon>Sphingomonadaceae</taxon>
        <taxon>Sphingopyxis</taxon>
    </lineage>
</organism>
<reference evidence="3" key="1">
    <citation type="submission" date="2015-11" db="EMBL/GenBank/DDBJ databases">
        <title>Complete genome sequence of a polyethylene-glycol degrader Sphingopyxis macrogoltabida 203N (NBRC 111659).</title>
        <authorList>
            <person name="Yoshiyuki O."/>
            <person name="Shouta N."/>
            <person name="Nagata Y."/>
            <person name="Numata M."/>
            <person name="Tsuchikane K."/>
            <person name="Hosoyama A."/>
            <person name="Yamazoe A."/>
            <person name="Tsuda M."/>
            <person name="Fujita N."/>
            <person name="Kawai F."/>
        </authorList>
    </citation>
    <scope>NUCLEOTIDE SEQUENCE [LARGE SCALE GENOMIC DNA]</scope>
    <source>
        <strain evidence="3">203N</strain>
    </source>
</reference>
<dbReference type="EMBL" id="CP013344">
    <property type="protein sequence ID" value="AMU91711.1"/>
    <property type="molecule type" value="Genomic_DNA"/>
</dbReference>
<feature type="transmembrane region" description="Helical" evidence="1">
    <location>
        <begin position="57"/>
        <end position="76"/>
    </location>
</feature>
<feature type="transmembrane region" description="Helical" evidence="1">
    <location>
        <begin position="88"/>
        <end position="109"/>
    </location>
</feature>
<keyword evidence="1" id="KW-0812">Transmembrane</keyword>
<feature type="transmembrane region" description="Helical" evidence="1">
    <location>
        <begin position="121"/>
        <end position="139"/>
    </location>
</feature>
<keyword evidence="3" id="KW-1185">Reference proteome</keyword>
<sequence length="175" mass="17923">MVVVESASPRRTLVTFMLILGAAAGLYLIWLLFRLAALALPLGTGIALAFELQDRGYGIGAALAMAFLAGLLLHLAGRHLYAHGGSTLLRACVAMLFLLPAGVAGYYGMTGIVRLFATEGMLVTILPILAAVAAAVAAVRGLDGSSVDAIGVGDRECDDRASAIPASASPASDRL</sequence>